<evidence type="ECO:0000313" key="1">
    <source>
        <dbReference type="EMBL" id="KAI9195025.1"/>
    </source>
</evidence>
<proteinExistence type="predicted"/>
<reference evidence="1" key="1">
    <citation type="journal article" date="2022" name="Plant J.">
        <title>Strategies of tolerance reflected in two North American maple genomes.</title>
        <authorList>
            <person name="McEvoy S.L."/>
            <person name="Sezen U.U."/>
            <person name="Trouern-Trend A."/>
            <person name="McMahon S.M."/>
            <person name="Schaberg P.G."/>
            <person name="Yang J."/>
            <person name="Wegrzyn J.L."/>
            <person name="Swenson N.G."/>
        </authorList>
    </citation>
    <scope>NUCLEOTIDE SEQUENCE</scope>
    <source>
        <strain evidence="1">91603</strain>
    </source>
</reference>
<name>A0AAD5P058_ACENE</name>
<gene>
    <name evidence="1" type="ORF">LWI28_010938</name>
</gene>
<sequence>MVQNSMDNFERIFMEIAKALLQIEAREKELEKREKLLQVREIQIEATGLDICGRAPRLYVLWVGLQGVVVPLETSWLERWSGTNMMSSSYMITVIIVDDPIRPDHRLEKGTTEDMFGVMIIGEIDIGPLHAAMRRKFPGDGEEAEVKAIMRALVFIHELSQEF</sequence>
<organism evidence="1 2">
    <name type="scientific">Acer negundo</name>
    <name type="common">Box elder</name>
    <dbReference type="NCBI Taxonomy" id="4023"/>
    <lineage>
        <taxon>Eukaryota</taxon>
        <taxon>Viridiplantae</taxon>
        <taxon>Streptophyta</taxon>
        <taxon>Embryophyta</taxon>
        <taxon>Tracheophyta</taxon>
        <taxon>Spermatophyta</taxon>
        <taxon>Magnoliopsida</taxon>
        <taxon>eudicotyledons</taxon>
        <taxon>Gunneridae</taxon>
        <taxon>Pentapetalae</taxon>
        <taxon>rosids</taxon>
        <taxon>malvids</taxon>
        <taxon>Sapindales</taxon>
        <taxon>Sapindaceae</taxon>
        <taxon>Hippocastanoideae</taxon>
        <taxon>Acereae</taxon>
        <taxon>Acer</taxon>
    </lineage>
</organism>
<dbReference type="Proteomes" id="UP001064489">
    <property type="component" value="Chromosome 1"/>
</dbReference>
<dbReference type="AlphaFoldDB" id="A0AAD5P058"/>
<comment type="caution">
    <text evidence="1">The sequence shown here is derived from an EMBL/GenBank/DDBJ whole genome shotgun (WGS) entry which is preliminary data.</text>
</comment>
<accession>A0AAD5P058</accession>
<protein>
    <submittedName>
        <fullName evidence="1">Uncharacterized protein</fullName>
    </submittedName>
</protein>
<keyword evidence="2" id="KW-1185">Reference proteome</keyword>
<dbReference type="EMBL" id="JAJSOW010000003">
    <property type="protein sequence ID" value="KAI9195025.1"/>
    <property type="molecule type" value="Genomic_DNA"/>
</dbReference>
<reference evidence="1" key="2">
    <citation type="submission" date="2023-02" db="EMBL/GenBank/DDBJ databases">
        <authorList>
            <person name="Swenson N.G."/>
            <person name="Wegrzyn J.L."/>
            <person name="Mcevoy S.L."/>
        </authorList>
    </citation>
    <scope>NUCLEOTIDE SEQUENCE</scope>
    <source>
        <strain evidence="1">91603</strain>
        <tissue evidence="1">Leaf</tissue>
    </source>
</reference>
<evidence type="ECO:0000313" key="2">
    <source>
        <dbReference type="Proteomes" id="UP001064489"/>
    </source>
</evidence>